<dbReference type="Proteomes" id="UP001142325">
    <property type="component" value="Unassembled WGS sequence"/>
</dbReference>
<proteinExistence type="predicted"/>
<protein>
    <submittedName>
        <fullName evidence="3">Uncharacterized protein</fullName>
    </submittedName>
</protein>
<evidence type="ECO:0000256" key="1">
    <source>
        <dbReference type="SAM" id="MobiDB-lite"/>
    </source>
</evidence>
<keyword evidence="2" id="KW-0472">Membrane</keyword>
<dbReference type="EMBL" id="BSET01000002">
    <property type="protein sequence ID" value="GLK02339.1"/>
    <property type="molecule type" value="Genomic_DNA"/>
</dbReference>
<sequence length="102" mass="10680">MEDVFGWATIAFIVAIGPVLLIWGVAQVFSQRPLETKYTGSGLGGLGGAFDALWSPSAAEAGAERDRQHRRTAPAPSPGDPPDLAQNGRIIITPPDAERAVG</sequence>
<reference evidence="3" key="1">
    <citation type="journal article" date="2014" name="Int. J. Syst. Evol. Microbiol.">
        <title>Complete genome sequence of Corynebacterium casei LMG S-19264T (=DSM 44701T), isolated from a smear-ripened cheese.</title>
        <authorList>
            <consortium name="US DOE Joint Genome Institute (JGI-PGF)"/>
            <person name="Walter F."/>
            <person name="Albersmeier A."/>
            <person name="Kalinowski J."/>
            <person name="Ruckert C."/>
        </authorList>
    </citation>
    <scope>NUCLEOTIDE SEQUENCE</scope>
    <source>
        <strain evidence="3">VKM Ac-1958</strain>
    </source>
</reference>
<feature type="region of interest" description="Disordered" evidence="1">
    <location>
        <begin position="57"/>
        <end position="102"/>
    </location>
</feature>
<keyword evidence="4" id="KW-1185">Reference proteome</keyword>
<dbReference type="AlphaFoldDB" id="A0A9W6HTG4"/>
<comment type="caution">
    <text evidence="3">The sequence shown here is derived from an EMBL/GenBank/DDBJ whole genome shotgun (WGS) entry which is preliminary data.</text>
</comment>
<accession>A0A9W6HTG4</accession>
<feature type="transmembrane region" description="Helical" evidence="2">
    <location>
        <begin position="6"/>
        <end position="29"/>
    </location>
</feature>
<evidence type="ECO:0000256" key="2">
    <source>
        <dbReference type="SAM" id="Phobius"/>
    </source>
</evidence>
<evidence type="ECO:0000313" key="3">
    <source>
        <dbReference type="EMBL" id="GLK02339.1"/>
    </source>
</evidence>
<evidence type="ECO:0000313" key="4">
    <source>
        <dbReference type="Proteomes" id="UP001142325"/>
    </source>
</evidence>
<keyword evidence="2" id="KW-1133">Transmembrane helix</keyword>
<keyword evidence="2" id="KW-0812">Transmembrane</keyword>
<gene>
    <name evidence="3" type="ORF">GCM10017596_20540</name>
</gene>
<dbReference type="RefSeq" id="WP_204939892.1">
    <property type="nucleotide sequence ID" value="NZ_BAAAUM010000002.1"/>
</dbReference>
<reference evidence="3" key="2">
    <citation type="submission" date="2023-01" db="EMBL/GenBank/DDBJ databases">
        <authorList>
            <person name="Sun Q."/>
            <person name="Evtushenko L."/>
        </authorList>
    </citation>
    <scope>NUCLEOTIDE SEQUENCE</scope>
    <source>
        <strain evidence="3">VKM Ac-1958</strain>
    </source>
</reference>
<organism evidence="3 4">
    <name type="scientific">Microbacterium keratanolyticum</name>
    <dbReference type="NCBI Taxonomy" id="67574"/>
    <lineage>
        <taxon>Bacteria</taxon>
        <taxon>Bacillati</taxon>
        <taxon>Actinomycetota</taxon>
        <taxon>Actinomycetes</taxon>
        <taxon>Micrococcales</taxon>
        <taxon>Microbacteriaceae</taxon>
        <taxon>Microbacterium</taxon>
    </lineage>
</organism>
<name>A0A9W6HTG4_9MICO</name>